<keyword evidence="8 10" id="KW-0472">Membrane</keyword>
<dbReference type="InterPro" id="IPR000644">
    <property type="entry name" value="CBS_dom"/>
</dbReference>
<dbReference type="RefSeq" id="WP_188956454.1">
    <property type="nucleotide sequence ID" value="NZ_BMIB01000004.1"/>
</dbReference>
<dbReference type="Proteomes" id="UP000627292">
    <property type="component" value="Unassembled WGS sequence"/>
</dbReference>
<dbReference type="Pfam" id="PF01595">
    <property type="entry name" value="CNNM"/>
    <property type="match status" value="1"/>
</dbReference>
<dbReference type="CDD" id="cd04590">
    <property type="entry name" value="CBS_pair_CorC_HlyC_assoc"/>
    <property type="match status" value="1"/>
</dbReference>
<dbReference type="GO" id="GO:0050660">
    <property type="term" value="F:flavin adenine dinucleotide binding"/>
    <property type="evidence" value="ECO:0007669"/>
    <property type="project" value="InterPro"/>
</dbReference>
<organism evidence="12 13">
    <name type="scientific">Filimonas zeae</name>
    <dbReference type="NCBI Taxonomy" id="1737353"/>
    <lineage>
        <taxon>Bacteria</taxon>
        <taxon>Pseudomonadati</taxon>
        <taxon>Bacteroidota</taxon>
        <taxon>Chitinophagia</taxon>
        <taxon>Chitinophagales</taxon>
        <taxon>Chitinophagaceae</taxon>
        <taxon>Filimonas</taxon>
    </lineage>
</organism>
<evidence type="ECO:0000256" key="5">
    <source>
        <dbReference type="ARBA" id="ARBA00022737"/>
    </source>
</evidence>
<evidence type="ECO:0000256" key="1">
    <source>
        <dbReference type="ARBA" id="ARBA00004651"/>
    </source>
</evidence>
<dbReference type="SMART" id="SM01091">
    <property type="entry name" value="CorC_HlyC"/>
    <property type="match status" value="1"/>
</dbReference>
<dbReference type="EMBL" id="BMIB01000004">
    <property type="protein sequence ID" value="GGH77614.1"/>
    <property type="molecule type" value="Genomic_DNA"/>
</dbReference>
<keyword evidence="6 10" id="KW-1133">Transmembrane helix</keyword>
<evidence type="ECO:0000256" key="10">
    <source>
        <dbReference type="SAM" id="Phobius"/>
    </source>
</evidence>
<reference evidence="12" key="1">
    <citation type="journal article" date="2014" name="Int. J. Syst. Evol. Microbiol.">
        <title>Complete genome sequence of Corynebacterium casei LMG S-19264T (=DSM 44701T), isolated from a smear-ripened cheese.</title>
        <authorList>
            <consortium name="US DOE Joint Genome Institute (JGI-PGF)"/>
            <person name="Walter F."/>
            <person name="Albersmeier A."/>
            <person name="Kalinowski J."/>
            <person name="Ruckert C."/>
        </authorList>
    </citation>
    <scope>NUCLEOTIDE SEQUENCE</scope>
    <source>
        <strain evidence="12">CGMCC 1.15290</strain>
    </source>
</reference>
<proteinExistence type="inferred from homology"/>
<dbReference type="InterPro" id="IPR019862">
    <property type="entry name" value="Motility-assoc_prot_GldE"/>
</dbReference>
<dbReference type="PROSITE" id="PS51371">
    <property type="entry name" value="CBS"/>
    <property type="match status" value="2"/>
</dbReference>
<dbReference type="Pfam" id="PF03471">
    <property type="entry name" value="CorC_HlyC"/>
    <property type="match status" value="1"/>
</dbReference>
<dbReference type="Pfam" id="PF00571">
    <property type="entry name" value="CBS"/>
    <property type="match status" value="2"/>
</dbReference>
<comment type="caution">
    <text evidence="12">The sequence shown here is derived from an EMBL/GenBank/DDBJ whole genome shotgun (WGS) entry which is preliminary data.</text>
</comment>
<dbReference type="InterPro" id="IPR005170">
    <property type="entry name" value="Transptr-assoc_dom"/>
</dbReference>
<dbReference type="Gene3D" id="3.30.465.10">
    <property type="match status" value="1"/>
</dbReference>
<name>A0A917J304_9BACT</name>
<dbReference type="InterPro" id="IPR044751">
    <property type="entry name" value="Ion_transp-like_CBS"/>
</dbReference>
<protein>
    <recommendedName>
        <fullName evidence="11">CBS domain-containing protein</fullName>
    </recommendedName>
</protein>
<keyword evidence="3" id="KW-1003">Cell membrane</keyword>
<comment type="similarity">
    <text evidence="2">Belongs to the UPF0053 family.</text>
</comment>
<gene>
    <name evidence="12" type="ORF">GCM10011379_44230</name>
</gene>
<evidence type="ECO:0000259" key="11">
    <source>
        <dbReference type="PROSITE" id="PS51371"/>
    </source>
</evidence>
<keyword evidence="4 10" id="KW-0812">Transmembrane</keyword>
<dbReference type="GO" id="GO:0005886">
    <property type="term" value="C:plasma membrane"/>
    <property type="evidence" value="ECO:0007669"/>
    <property type="project" value="UniProtKB-SubCell"/>
</dbReference>
<keyword evidence="7 9" id="KW-0129">CBS domain</keyword>
<evidence type="ECO:0000256" key="7">
    <source>
        <dbReference type="ARBA" id="ARBA00023122"/>
    </source>
</evidence>
<keyword evidence="13" id="KW-1185">Reference proteome</keyword>
<dbReference type="PANTHER" id="PTHR22777">
    <property type="entry name" value="HEMOLYSIN-RELATED"/>
    <property type="match status" value="1"/>
</dbReference>
<evidence type="ECO:0000256" key="9">
    <source>
        <dbReference type="PROSITE-ProRule" id="PRU00703"/>
    </source>
</evidence>
<dbReference type="SUPFAM" id="SSF56176">
    <property type="entry name" value="FAD-binding/transporter-associated domain-like"/>
    <property type="match status" value="1"/>
</dbReference>
<feature type="domain" description="CBS" evidence="11">
    <location>
        <begin position="294"/>
        <end position="351"/>
    </location>
</feature>
<dbReference type="AlphaFoldDB" id="A0A917J304"/>
<evidence type="ECO:0000313" key="12">
    <source>
        <dbReference type="EMBL" id="GGH77614.1"/>
    </source>
</evidence>
<evidence type="ECO:0000256" key="8">
    <source>
        <dbReference type="ARBA" id="ARBA00023136"/>
    </source>
</evidence>
<dbReference type="SUPFAM" id="SSF54631">
    <property type="entry name" value="CBS-domain pair"/>
    <property type="match status" value="1"/>
</dbReference>
<dbReference type="InterPro" id="IPR036318">
    <property type="entry name" value="FAD-bd_PCMH-like_sf"/>
</dbReference>
<dbReference type="FunFam" id="3.10.580.10:FF:000002">
    <property type="entry name" value="Magnesium/cobalt efflux protein CorC"/>
    <property type="match status" value="1"/>
</dbReference>
<reference evidence="12" key="2">
    <citation type="submission" date="2020-09" db="EMBL/GenBank/DDBJ databases">
        <authorList>
            <person name="Sun Q."/>
            <person name="Zhou Y."/>
        </authorList>
    </citation>
    <scope>NUCLEOTIDE SEQUENCE</scope>
    <source>
        <strain evidence="12">CGMCC 1.15290</strain>
    </source>
</reference>
<evidence type="ECO:0000256" key="2">
    <source>
        <dbReference type="ARBA" id="ARBA00006337"/>
    </source>
</evidence>
<accession>A0A917J304</accession>
<evidence type="ECO:0000256" key="3">
    <source>
        <dbReference type="ARBA" id="ARBA00022475"/>
    </source>
</evidence>
<evidence type="ECO:0000256" key="6">
    <source>
        <dbReference type="ARBA" id="ARBA00022989"/>
    </source>
</evidence>
<comment type="subcellular location">
    <subcellularLocation>
        <location evidence="1">Cell membrane</location>
        <topology evidence="1">Multi-pass membrane protein</topology>
    </subcellularLocation>
</comment>
<sequence length="446" mass="50060">MVAVPLTVTSFFRTGWILAAHIDTQATTVLVILLVLLLGFSFAISGAEVAFFSLTGKDINLLKTKQQPSYKRIIDLLENPRQLLASFIISNCIANIAIIIITNILIDDLVILDHELVWVHFLIKIASVTLLLLLFCEVMPKVMATQNNIRFAKDVGFLVETTGYAVNWLSNIAIKYLNITDHKLTDRNDYAMQELDEAIDKSSGEATSEKEKSILKGIAKFGNITVKQVMKTRIDVSGIELNTSFQALIAQVEDLHYSRLPVYKENLDEVTGIINTKDLLPYLDSPADFDWHFLMRQPLFVHEQKMIEDLLKEFQAKRIHIAVVVDEFGGTSGIVTLEDILEEVIGDIKDEFDEEEEAAFTKIDDRTYIFDGKTMIYDVCKALALPLTTFDQVKGDSDSLAGLVLELAGEIPKQGQVINSGDFDFTVMQIEKNRLQKVKVAIRPVV</sequence>
<evidence type="ECO:0000313" key="13">
    <source>
        <dbReference type="Proteomes" id="UP000627292"/>
    </source>
</evidence>
<dbReference type="PANTHER" id="PTHR22777:SF32">
    <property type="entry name" value="UPF0053 INNER MEMBRANE PROTEIN YFJD"/>
    <property type="match status" value="1"/>
</dbReference>
<dbReference type="InterPro" id="IPR002550">
    <property type="entry name" value="CNNM"/>
</dbReference>
<feature type="transmembrane region" description="Helical" evidence="10">
    <location>
        <begin position="118"/>
        <end position="136"/>
    </location>
</feature>
<keyword evidence="5" id="KW-0677">Repeat</keyword>
<dbReference type="InterPro" id="IPR046342">
    <property type="entry name" value="CBS_dom_sf"/>
</dbReference>
<dbReference type="InterPro" id="IPR016169">
    <property type="entry name" value="FAD-bd_PCMH_sub2"/>
</dbReference>
<dbReference type="Gene3D" id="3.10.580.10">
    <property type="entry name" value="CBS-domain"/>
    <property type="match status" value="1"/>
</dbReference>
<feature type="domain" description="CBS" evidence="11">
    <location>
        <begin position="230"/>
        <end position="289"/>
    </location>
</feature>
<feature type="transmembrane region" description="Helical" evidence="10">
    <location>
        <begin position="83"/>
        <end position="106"/>
    </location>
</feature>
<dbReference type="NCBIfam" id="TIGR03520">
    <property type="entry name" value="GldE"/>
    <property type="match status" value="1"/>
</dbReference>
<evidence type="ECO:0000256" key="4">
    <source>
        <dbReference type="ARBA" id="ARBA00022692"/>
    </source>
</evidence>
<feature type="transmembrane region" description="Helical" evidence="10">
    <location>
        <begin position="29"/>
        <end position="54"/>
    </location>
</feature>